<accession>G8YGM8</accession>
<dbReference type="Proteomes" id="UP000005222">
    <property type="component" value="Chromosome H"/>
</dbReference>
<evidence type="ECO:0000313" key="17">
    <source>
        <dbReference type="Proteomes" id="UP000005222"/>
    </source>
</evidence>
<dbReference type="PANTHER" id="PTHR42715">
    <property type="entry name" value="BETA-GLUCOSIDASE"/>
    <property type="match status" value="1"/>
</dbReference>
<dbReference type="Gene3D" id="3.40.50.1700">
    <property type="entry name" value="Glycoside hydrolase family 3 C-terminal domain"/>
    <property type="match status" value="1"/>
</dbReference>
<keyword evidence="7" id="KW-0325">Glycoprotein</keyword>
<evidence type="ECO:0000256" key="3">
    <source>
        <dbReference type="ARBA" id="ARBA00005336"/>
    </source>
</evidence>
<dbReference type="Proteomes" id="UP000005222">
    <property type="component" value="Chromosome G"/>
</dbReference>
<keyword evidence="9" id="KW-0326">Glycosidase</keyword>
<dbReference type="HOGENOM" id="CLU_004542_2_0_1"/>
<dbReference type="EMBL" id="FO082052">
    <property type="protein sequence ID" value="CCE80580.1"/>
    <property type="molecule type" value="Genomic_DNA"/>
</dbReference>
<evidence type="ECO:0000256" key="10">
    <source>
        <dbReference type="ARBA" id="ARBA00023326"/>
    </source>
</evidence>
<dbReference type="SMART" id="SM01217">
    <property type="entry name" value="Fn3_like"/>
    <property type="match status" value="1"/>
</dbReference>
<evidence type="ECO:0000256" key="4">
    <source>
        <dbReference type="ARBA" id="ARBA00012744"/>
    </source>
</evidence>
<evidence type="ECO:0000256" key="8">
    <source>
        <dbReference type="ARBA" id="ARBA00023277"/>
    </source>
</evidence>
<evidence type="ECO:0000256" key="12">
    <source>
        <dbReference type="ARBA" id="ARBA00032194"/>
    </source>
</evidence>
<dbReference type="InParanoid" id="G8YGM8"/>
<dbReference type="InterPro" id="IPR036881">
    <property type="entry name" value="Glyco_hydro_3_C_sf"/>
</dbReference>
<dbReference type="GO" id="GO:0008422">
    <property type="term" value="F:beta-glucosidase activity"/>
    <property type="evidence" value="ECO:0007669"/>
    <property type="project" value="UniProtKB-EC"/>
</dbReference>
<dbReference type="eggNOG" id="ENOG502QR4D">
    <property type="taxonomic scope" value="Eukaryota"/>
</dbReference>
<feature type="domain" description="Fibronectin type III-like" evidence="14">
    <location>
        <begin position="789"/>
        <end position="859"/>
    </location>
</feature>
<dbReference type="Pfam" id="PF14310">
    <property type="entry name" value="Fn3-like"/>
    <property type="match status" value="1"/>
</dbReference>
<evidence type="ECO:0000313" key="15">
    <source>
        <dbReference type="EMBL" id="CCE79815.1"/>
    </source>
</evidence>
<name>G8YGM8_PICSO</name>
<comment type="catalytic activity">
    <reaction evidence="1">
        <text>Hydrolysis of terminal, non-reducing beta-D-glucosyl residues with release of beta-D-glucose.</text>
        <dbReference type="EC" id="3.2.1.21"/>
    </reaction>
</comment>
<dbReference type="PRINTS" id="PR00133">
    <property type="entry name" value="GLHYDRLASE3"/>
</dbReference>
<protein>
    <recommendedName>
        <fullName evidence="4">beta-glucosidase</fullName>
        <ecNumber evidence="4">3.2.1.21</ecNumber>
    </recommendedName>
    <alternativeName>
        <fullName evidence="13">Beta-D-glucoside glucohydrolase</fullName>
    </alternativeName>
    <alternativeName>
        <fullName evidence="11">Cellobiase</fullName>
    </alternativeName>
    <alternativeName>
        <fullName evidence="12">Gentiobiase</fullName>
    </alternativeName>
</protein>
<evidence type="ECO:0000256" key="6">
    <source>
        <dbReference type="ARBA" id="ARBA00023001"/>
    </source>
</evidence>
<evidence type="ECO:0000313" key="16">
    <source>
        <dbReference type="EMBL" id="CCE80580.1"/>
    </source>
</evidence>
<dbReference type="OrthoDB" id="416222at2759"/>
<dbReference type="SUPFAM" id="SSF52279">
    <property type="entry name" value="Beta-D-glucan exohydrolase, C-terminal domain"/>
    <property type="match status" value="1"/>
</dbReference>
<dbReference type="AlphaFoldDB" id="G8YGM8"/>
<dbReference type="Pfam" id="PF01915">
    <property type="entry name" value="Glyco_hydro_3_C"/>
    <property type="match status" value="1"/>
</dbReference>
<dbReference type="EMBL" id="FO082053">
    <property type="protein sequence ID" value="CCE79815.1"/>
    <property type="molecule type" value="Genomic_DNA"/>
</dbReference>
<dbReference type="PANTHER" id="PTHR42715:SF2">
    <property type="entry name" value="BETA-GLUCOSIDASE F-RELATED"/>
    <property type="match status" value="1"/>
</dbReference>
<reference evidence="17" key="2">
    <citation type="journal article" date="2012" name="G3 (Bethesda)">
        <title>Pichia sorbitophila, an interspecies yeast hybrid reveals early steps of genome resolution following polyploidization.</title>
        <authorList>
            <person name="Leh Louis V."/>
            <person name="Despons L."/>
            <person name="Friedrich A."/>
            <person name="Martin T."/>
            <person name="Durrens P."/>
            <person name="Casaregola S."/>
            <person name="Neuveglise C."/>
            <person name="Fairhead C."/>
            <person name="Marck C."/>
            <person name="Cruz J.A."/>
            <person name="Straub M.L."/>
            <person name="Kugler V."/>
            <person name="Sacerdot C."/>
            <person name="Uzunov Z."/>
            <person name="Thierry A."/>
            <person name="Weiss S."/>
            <person name="Bleykasten C."/>
            <person name="De Montigny J."/>
            <person name="Jacques N."/>
            <person name="Jung P."/>
            <person name="Lemaire M."/>
            <person name="Mallet S."/>
            <person name="Morel G."/>
            <person name="Richard G.F."/>
            <person name="Sarkar A."/>
            <person name="Savel G."/>
            <person name="Schacherer J."/>
            <person name="Seret M.L."/>
            <person name="Talla E."/>
            <person name="Samson G."/>
            <person name="Jubin C."/>
            <person name="Poulain J."/>
            <person name="Vacherie B."/>
            <person name="Barbe V."/>
            <person name="Pelletier E."/>
            <person name="Sherman D.J."/>
            <person name="Westhof E."/>
            <person name="Weissenbach J."/>
            <person name="Baret P.V."/>
            <person name="Wincker P."/>
            <person name="Gaillardin C."/>
            <person name="Dujon B."/>
            <person name="Souciet J.L."/>
        </authorList>
    </citation>
    <scope>NUCLEOTIDE SEQUENCE [LARGE SCALE GENOMIC DNA]</scope>
    <source>
        <strain evidence="17">ATCC MYA-4447 / BCRC 22081 / CBS 7064 / NBRC 10061 / NRRL Y-12695</strain>
    </source>
</reference>
<dbReference type="FunFam" id="3.40.50.1700:FF:000003">
    <property type="entry name" value="Probable beta-glucosidase"/>
    <property type="match status" value="1"/>
</dbReference>
<evidence type="ECO:0000259" key="14">
    <source>
        <dbReference type="SMART" id="SM01217"/>
    </source>
</evidence>
<dbReference type="Gene3D" id="2.60.40.10">
    <property type="entry name" value="Immunoglobulins"/>
    <property type="match status" value="1"/>
</dbReference>
<keyword evidence="8" id="KW-0119">Carbohydrate metabolism</keyword>
<keyword evidence="17" id="KW-1185">Reference proteome</keyword>
<dbReference type="SUPFAM" id="SSF51445">
    <property type="entry name" value="(Trans)glycosidases"/>
    <property type="match status" value="1"/>
</dbReference>
<evidence type="ECO:0000256" key="5">
    <source>
        <dbReference type="ARBA" id="ARBA00022801"/>
    </source>
</evidence>
<dbReference type="GO" id="GO:0030245">
    <property type="term" value="P:cellulose catabolic process"/>
    <property type="evidence" value="ECO:0007669"/>
    <property type="project" value="UniProtKB-KW"/>
</dbReference>
<evidence type="ECO:0000256" key="7">
    <source>
        <dbReference type="ARBA" id="ARBA00023180"/>
    </source>
</evidence>
<proteinExistence type="inferred from homology"/>
<dbReference type="InterPro" id="IPR002772">
    <property type="entry name" value="Glyco_hydro_3_C"/>
</dbReference>
<reference evidence="16" key="1">
    <citation type="submission" date="2011-10" db="EMBL/GenBank/DDBJ databases">
        <authorList>
            <person name="Genoscope - CEA"/>
        </authorList>
    </citation>
    <scope>NUCLEOTIDE SEQUENCE</scope>
</reference>
<evidence type="ECO:0000256" key="1">
    <source>
        <dbReference type="ARBA" id="ARBA00000448"/>
    </source>
</evidence>
<comment type="similarity">
    <text evidence="3">Belongs to the glycosyl hydrolase 3 family.</text>
</comment>
<dbReference type="InterPro" id="IPR026891">
    <property type="entry name" value="Fn3-like"/>
</dbReference>
<keyword evidence="6" id="KW-0136">Cellulose degradation</keyword>
<dbReference type="InterPro" id="IPR050288">
    <property type="entry name" value="Cellulose_deg_GH3"/>
</dbReference>
<keyword evidence="10" id="KW-0624">Polysaccharide degradation</keyword>
<evidence type="ECO:0000256" key="2">
    <source>
        <dbReference type="ARBA" id="ARBA00004987"/>
    </source>
</evidence>
<comment type="pathway">
    <text evidence="2">Glycan metabolism; cellulose degradation.</text>
</comment>
<dbReference type="Pfam" id="PF00933">
    <property type="entry name" value="Glyco_hydro_3"/>
    <property type="match status" value="1"/>
</dbReference>
<dbReference type="InterPro" id="IPR036962">
    <property type="entry name" value="Glyco_hydro_3_N_sf"/>
</dbReference>
<dbReference type="InterPro" id="IPR013783">
    <property type="entry name" value="Ig-like_fold"/>
</dbReference>
<evidence type="ECO:0000256" key="9">
    <source>
        <dbReference type="ARBA" id="ARBA00023295"/>
    </source>
</evidence>
<evidence type="ECO:0000256" key="13">
    <source>
        <dbReference type="ARBA" id="ARBA00032594"/>
    </source>
</evidence>
<dbReference type="EC" id="3.2.1.21" evidence="4"/>
<dbReference type="FunFam" id="3.20.20.300:FF:000002">
    <property type="entry name" value="Probable beta-glucosidase"/>
    <property type="match status" value="1"/>
</dbReference>
<evidence type="ECO:0000256" key="11">
    <source>
        <dbReference type="ARBA" id="ARBA00031448"/>
    </source>
</evidence>
<sequence>MTSKDQITSRHLLIIQHVRTTSVNISLWPSMILTIAAAGGRLDDVWQKAYEKARKIVEKMSIVEKVNLTTGTGWGSGPCIGNTGSVPRLGIPSLCIQDGPNGVRFTDFITHFPSGLAAGSTFNRGLIYLRGRALGREHRKKGVHIMLGPTIGPIGLKAAGGRNWEGFGADPYLQGVAGAATIEGIQDEGVIATVRHLVGNEQEHFRQVGEWDENGWDKMKSSISSNIGDRAMHEIYLWPFADAVRAGAGGVMCSYNQLNNTYACENSYLMNYLLKEELGFQGFVMADWGAQHKGVYSALAGLDMTMPGEVFDDWLSGKSYWGPLLTRAVYNHTIPQTRLNDMATRIIAPFFAQKSISLPTESDLPNFSSWTYHTYGQQYPYQHYGPIIQQNWHKDARSKFSDDAALNVAREAIVLLKNSGHNLPIAKIDGVRRLFVAGVGAGADPKGFNCKDQRCVDGVLTSGWGSASVNNPFVITPFEAISHKAREQGIVVDYSSDAWDLEHVSNLADYADLSIVVVNADSGEGYIEVDDNYGDRKNLSIWHDGDTLIQTIAGRCRKTVVVINSVGPVNLEKWIENENVVAVLYTAPLGQYTGKAIAEVLFGDVNPSGKLPFTIAKKKQHYVPIIDELTSSKPQDNFDRDIYLDYRFFDKHTINPRFEFGFGLSYTSFEVSDLKIKEINAPSEYLPYPEEYLPEYHTIEDDVCDPEDALFPHDEFDPVPGFIYPYLYDENVFTVEGDTSFDYPKGYSPDPKCNPPLAGGGLGGNEALWEVLYEVSAEVKNTGKLQGGHVVQLYLEFPSTILTSPPKVLRGFEKVFLDSGKKAKVNFKILHRDLSIWDPESQQWIIQTGTYKVYVASSSRKVDLCGEIDIGA</sequence>
<keyword evidence="5" id="KW-0378">Hydrolase</keyword>
<dbReference type="InterPro" id="IPR001764">
    <property type="entry name" value="Glyco_hydro_3_N"/>
</dbReference>
<organism evidence="16 17">
    <name type="scientific">Pichia sorbitophila (strain ATCC MYA-4447 / BCRC 22081 / CBS 7064 / NBRC 10061 / NRRL Y-12695)</name>
    <name type="common">Hybrid yeast</name>
    <dbReference type="NCBI Taxonomy" id="559304"/>
    <lineage>
        <taxon>Eukaryota</taxon>
        <taxon>Fungi</taxon>
        <taxon>Dikarya</taxon>
        <taxon>Ascomycota</taxon>
        <taxon>Saccharomycotina</taxon>
        <taxon>Pichiomycetes</taxon>
        <taxon>Debaryomycetaceae</taxon>
        <taxon>Millerozyma</taxon>
    </lineage>
</organism>
<dbReference type="Gene3D" id="3.20.20.300">
    <property type="entry name" value="Glycoside hydrolase, family 3, N-terminal domain"/>
    <property type="match status" value="1"/>
</dbReference>
<dbReference type="InterPro" id="IPR017853">
    <property type="entry name" value="GH"/>
</dbReference>
<gene>
    <name evidence="16" type="primary">Piso0_002906</name>
    <name evidence="15" type="ORF">GNLVRS01_PISO0G00622g</name>
    <name evidence="16" type="ORF">GNLVRS01_PISO0H00623g</name>
</gene>
<dbReference type="STRING" id="559304.G8YGM8"/>